<sequence length="138" mass="15136">MTEPASASGLAYTMGGVGLVSLLPFVNTEALIGAALGAAVVAIYTQNVRWYRKLLGFFISVACGYFFAPEAKNVINFFLSKFWGFEISSILVMSCLVSIVSIPFLMKFSDWAYKYDLGSTLDEKTGKRSKKDKESKGE</sequence>
<feature type="transmembrane region" description="Helical" evidence="1">
    <location>
        <begin position="20"/>
        <end position="43"/>
    </location>
</feature>
<dbReference type="Pfam" id="PF16931">
    <property type="entry name" value="Phage_holin_8"/>
    <property type="match status" value="1"/>
</dbReference>
<proteinExistence type="predicted"/>
<feature type="transmembrane region" description="Helical" evidence="1">
    <location>
        <begin position="87"/>
        <end position="106"/>
    </location>
</feature>
<dbReference type="RefSeq" id="WP_101235781.1">
    <property type="nucleotide sequence ID" value="NZ_PISJ01000005.1"/>
</dbReference>
<protein>
    <recommendedName>
        <fullName evidence="4">Phage-related membrane protein</fullName>
    </recommendedName>
</protein>
<reference evidence="2 3" key="1">
    <citation type="submission" date="2017-12" db="EMBL/GenBank/DDBJ databases">
        <title>Draft Genome sequences of multiple microbial strains isolated from spacecraft associated surfaces.</title>
        <authorList>
            <person name="Seuylemezian A."/>
            <person name="Vaishampayan P."/>
            <person name="Venkateswaran K."/>
        </authorList>
    </citation>
    <scope>NUCLEOTIDE SEQUENCE [LARGE SCALE GENOMIC DNA]</scope>
    <source>
        <strain evidence="2 3">2P01AA</strain>
    </source>
</reference>
<dbReference type="EMBL" id="PISJ01000005">
    <property type="protein sequence ID" value="PKF35560.1"/>
    <property type="molecule type" value="Genomic_DNA"/>
</dbReference>
<name>A0A2N0WIB6_9GAMM</name>
<organism evidence="2 3">
    <name type="scientific">Acinetobacter proteolyticus</name>
    <dbReference type="NCBI Taxonomy" id="1776741"/>
    <lineage>
        <taxon>Bacteria</taxon>
        <taxon>Pseudomonadati</taxon>
        <taxon>Pseudomonadota</taxon>
        <taxon>Gammaproteobacteria</taxon>
        <taxon>Moraxellales</taxon>
        <taxon>Moraxellaceae</taxon>
        <taxon>Acinetobacter</taxon>
    </lineage>
</organism>
<keyword evidence="1" id="KW-0472">Membrane</keyword>
<comment type="caution">
    <text evidence="2">The sequence shown here is derived from an EMBL/GenBank/DDBJ whole genome shotgun (WGS) entry which is preliminary data.</text>
</comment>
<dbReference type="Proteomes" id="UP000233553">
    <property type="component" value="Unassembled WGS sequence"/>
</dbReference>
<dbReference type="InterPro" id="IPR032637">
    <property type="entry name" value="Phage_holin-like"/>
</dbReference>
<feature type="transmembrane region" description="Helical" evidence="1">
    <location>
        <begin position="50"/>
        <end position="67"/>
    </location>
</feature>
<evidence type="ECO:0000313" key="3">
    <source>
        <dbReference type="Proteomes" id="UP000233553"/>
    </source>
</evidence>
<evidence type="ECO:0000256" key="1">
    <source>
        <dbReference type="SAM" id="Phobius"/>
    </source>
</evidence>
<evidence type="ECO:0000313" key="2">
    <source>
        <dbReference type="EMBL" id="PKF35560.1"/>
    </source>
</evidence>
<gene>
    <name evidence="2" type="ORF">CW311_04530</name>
</gene>
<accession>A0A2N0WIB6</accession>
<dbReference type="AlphaFoldDB" id="A0A2N0WIB6"/>
<evidence type="ECO:0008006" key="4">
    <source>
        <dbReference type="Google" id="ProtNLM"/>
    </source>
</evidence>
<keyword evidence="1" id="KW-1133">Transmembrane helix</keyword>
<keyword evidence="1" id="KW-0812">Transmembrane</keyword>